<organism evidence="1 2">
    <name type="scientific">Chelativorans petroleitrophicus</name>
    <dbReference type="NCBI Taxonomy" id="2975484"/>
    <lineage>
        <taxon>Bacteria</taxon>
        <taxon>Pseudomonadati</taxon>
        <taxon>Pseudomonadota</taxon>
        <taxon>Alphaproteobacteria</taxon>
        <taxon>Hyphomicrobiales</taxon>
        <taxon>Phyllobacteriaceae</taxon>
        <taxon>Chelativorans</taxon>
    </lineage>
</organism>
<dbReference type="AlphaFoldDB" id="A0A9X2X7T5"/>
<gene>
    <name evidence="1" type="ORF">NYR54_11430</name>
</gene>
<evidence type="ECO:0000313" key="1">
    <source>
        <dbReference type="EMBL" id="MCT8990897.1"/>
    </source>
</evidence>
<proteinExistence type="predicted"/>
<dbReference type="Proteomes" id="UP001149009">
    <property type="component" value="Unassembled WGS sequence"/>
</dbReference>
<dbReference type="EMBL" id="JAODNV010000011">
    <property type="protein sequence ID" value="MCT8990897.1"/>
    <property type="molecule type" value="Genomic_DNA"/>
</dbReference>
<reference evidence="1" key="1">
    <citation type="submission" date="2022-08" db="EMBL/GenBank/DDBJ databases">
        <title>Chelativorans sichuanense sp. nov., a paraffin oil-degrading bacterium isolated from a mixture of oil-based drill cuttings and paddy soil.</title>
        <authorList>
            <person name="Yu J."/>
            <person name="Liu H."/>
            <person name="Chen Q."/>
        </authorList>
    </citation>
    <scope>NUCLEOTIDE SEQUENCE</scope>
    <source>
        <strain evidence="1">SCAU 2101</strain>
    </source>
</reference>
<name>A0A9X2X7T5_9HYPH</name>
<sequence length="80" mass="9011">MARSGLLARAFFVFGIEMSENDRTSEEALADNANADNGVQRFHGGSYRLRGGRRQARFRTAPHFTPGDMMKESFKPVRAF</sequence>
<protein>
    <submittedName>
        <fullName evidence="1">Uncharacterized protein</fullName>
    </submittedName>
</protein>
<comment type="caution">
    <text evidence="1">The sequence shown here is derived from an EMBL/GenBank/DDBJ whole genome shotgun (WGS) entry which is preliminary data.</text>
</comment>
<dbReference type="RefSeq" id="WP_261515785.1">
    <property type="nucleotide sequence ID" value="NZ_JAODNV010000011.1"/>
</dbReference>
<accession>A0A9X2X7T5</accession>
<keyword evidence="2" id="KW-1185">Reference proteome</keyword>
<evidence type="ECO:0000313" key="2">
    <source>
        <dbReference type="Proteomes" id="UP001149009"/>
    </source>
</evidence>